<dbReference type="EMBL" id="AP024169">
    <property type="protein sequence ID" value="BCN29763.1"/>
    <property type="molecule type" value="Genomic_DNA"/>
</dbReference>
<evidence type="ECO:0000313" key="4">
    <source>
        <dbReference type="EMBL" id="BCN29763.1"/>
    </source>
</evidence>
<evidence type="ECO:0000313" key="5">
    <source>
        <dbReference type="Proteomes" id="UP000595897"/>
    </source>
</evidence>
<dbReference type="InterPro" id="IPR001611">
    <property type="entry name" value="Leu-rich_rpt"/>
</dbReference>
<gene>
    <name evidence="4" type="ORF">bsdtb5_10580</name>
</gene>
<dbReference type="SUPFAM" id="SSF52058">
    <property type="entry name" value="L domain-like"/>
    <property type="match status" value="1"/>
</dbReference>
<evidence type="ECO:0000256" key="2">
    <source>
        <dbReference type="ARBA" id="ARBA00022737"/>
    </source>
</evidence>
<dbReference type="PROSITE" id="PS51450">
    <property type="entry name" value="LRR"/>
    <property type="match status" value="1"/>
</dbReference>
<evidence type="ECO:0008006" key="6">
    <source>
        <dbReference type="Google" id="ProtNLM"/>
    </source>
</evidence>
<dbReference type="InterPro" id="IPR050836">
    <property type="entry name" value="SDS22/Internalin_LRR"/>
</dbReference>
<dbReference type="PANTHER" id="PTHR46652:SF3">
    <property type="entry name" value="LEUCINE-RICH REPEAT-CONTAINING PROTEIN 9"/>
    <property type="match status" value="1"/>
</dbReference>
<keyword evidence="5" id="KW-1185">Reference proteome</keyword>
<dbReference type="AlphaFoldDB" id="A0A7R7IBL3"/>
<organism evidence="4 5">
    <name type="scientific">Anaeromicropila herbilytica</name>
    <dbReference type="NCBI Taxonomy" id="2785025"/>
    <lineage>
        <taxon>Bacteria</taxon>
        <taxon>Bacillati</taxon>
        <taxon>Bacillota</taxon>
        <taxon>Clostridia</taxon>
        <taxon>Lachnospirales</taxon>
        <taxon>Lachnospiraceae</taxon>
        <taxon>Anaeromicropila</taxon>
    </lineage>
</organism>
<dbReference type="InterPro" id="IPR032675">
    <property type="entry name" value="LRR_dom_sf"/>
</dbReference>
<keyword evidence="1" id="KW-0433">Leucine-rich repeat</keyword>
<dbReference type="Proteomes" id="UP000595897">
    <property type="component" value="Chromosome"/>
</dbReference>
<name>A0A7R7IBL3_9FIRM</name>
<dbReference type="KEGG" id="ahb:bsdtb5_10580"/>
<protein>
    <recommendedName>
        <fullName evidence="6">Leucine-rich repeat domain-containing protein</fullName>
    </recommendedName>
</protein>
<accession>A0A7R7IBL3</accession>
<dbReference type="Gene3D" id="3.80.10.10">
    <property type="entry name" value="Ribonuclease Inhibitor"/>
    <property type="match status" value="2"/>
</dbReference>
<keyword evidence="3" id="KW-0812">Transmembrane</keyword>
<keyword evidence="2" id="KW-0677">Repeat</keyword>
<evidence type="ECO:0000256" key="3">
    <source>
        <dbReference type="SAM" id="Phobius"/>
    </source>
</evidence>
<reference evidence="4 5" key="1">
    <citation type="submission" date="2020-11" db="EMBL/GenBank/DDBJ databases">
        <title>Draft genome sequencing of a Lachnospiraceae strain isolated from anoxic soil subjected to BSD treatment.</title>
        <authorList>
            <person name="Uek A."/>
            <person name="Tonouchi A."/>
        </authorList>
    </citation>
    <scope>NUCLEOTIDE SEQUENCE [LARGE SCALE GENOMIC DNA]</scope>
    <source>
        <strain evidence="4 5">TB5</strain>
    </source>
</reference>
<dbReference type="PANTHER" id="PTHR46652">
    <property type="entry name" value="LEUCINE-RICH REPEAT AND IQ DOMAIN-CONTAINING PROTEIN 1-RELATED"/>
    <property type="match status" value="1"/>
</dbReference>
<feature type="transmembrane region" description="Helical" evidence="3">
    <location>
        <begin position="48"/>
        <end position="66"/>
    </location>
</feature>
<sequence>MDLAKNGYARCSFCGQIIALDDEPNTNININIVKDKQAKTNNISASKLIMIIGSIVVLMLVGILFVTSKNNNNLEADSDGLTNKNGECNQLFLSDVFQKDYKSITQKEKNRIKYVSVGIKEGHYIYEYSFQDYSKYSNEEEFRNTTKTWTIDIKGLPWSSDFTDFKGITRFDYKLGISQIRFSKDCKLKYVTCSGSLKDLQKSIPVSQIEVLVINAYGETLDGIEKFANLTSLTVNSGEISDISKLTNCHNLKNLNLNLDQLSDFGALSKLTQLEELTLSCYELRTLDFVEGMEDLKSLNIVGGELYDVASLKGLKNLKTLNLDADFESQNFEVIGTLTNLESLGISENNKNMDYLKKLKNIKRLKVSGLEDFSLLTPMKNLEELKLYNCKYDNAYLLSENKKLRSLTINHGFGIDILDFSFLSGVKTLQEFKIYGDDFIPKECQNLETVLEIPSLETVKIYGFDITMNLENIKTNKSLKTLDLRIVSIASKEATGKKEKLDISKALEFVKNFPNLEVVNVTSSKLKSIEWVKYLKELHVLDVTDNYISDFSVLNKLSKLERLVCSQNANTNVKLDNDKVEIIGIEK</sequence>
<proteinExistence type="predicted"/>
<evidence type="ECO:0000256" key="1">
    <source>
        <dbReference type="ARBA" id="ARBA00022614"/>
    </source>
</evidence>
<keyword evidence="3" id="KW-1133">Transmembrane helix</keyword>
<keyword evidence="3" id="KW-0472">Membrane</keyword>